<keyword evidence="2" id="KW-1185">Reference proteome</keyword>
<dbReference type="EMBL" id="JASCZI010033214">
    <property type="protein sequence ID" value="MED6128825.1"/>
    <property type="molecule type" value="Genomic_DNA"/>
</dbReference>
<reference evidence="1 2" key="1">
    <citation type="journal article" date="2023" name="Plants (Basel)">
        <title>Bridging the Gap: Combining Genomics and Transcriptomics Approaches to Understand Stylosanthes scabra, an Orphan Legume from the Brazilian Caatinga.</title>
        <authorList>
            <person name="Ferreira-Neto J.R.C."/>
            <person name="da Silva M.D."/>
            <person name="Binneck E."/>
            <person name="de Melo N.F."/>
            <person name="da Silva R.H."/>
            <person name="de Melo A.L.T.M."/>
            <person name="Pandolfi V."/>
            <person name="Bustamante F.O."/>
            <person name="Brasileiro-Vidal A.C."/>
            <person name="Benko-Iseppon A.M."/>
        </authorList>
    </citation>
    <scope>NUCLEOTIDE SEQUENCE [LARGE SCALE GENOMIC DNA]</scope>
    <source>
        <tissue evidence="1">Leaves</tissue>
    </source>
</reference>
<feature type="non-terminal residue" evidence="1">
    <location>
        <position position="99"/>
    </location>
</feature>
<evidence type="ECO:0000313" key="2">
    <source>
        <dbReference type="Proteomes" id="UP001341840"/>
    </source>
</evidence>
<sequence length="99" mass="11657">MERLHTLGELLHKLRGKLSDRTYTWLTRNIFICSLIFFNGYLRTSSHFIEMSGGDGIPNIDGNYIFIREFDAEMLEGFGPEHSVSETYFNLNVEEYRRE</sequence>
<organism evidence="1 2">
    <name type="scientific">Stylosanthes scabra</name>
    <dbReference type="NCBI Taxonomy" id="79078"/>
    <lineage>
        <taxon>Eukaryota</taxon>
        <taxon>Viridiplantae</taxon>
        <taxon>Streptophyta</taxon>
        <taxon>Embryophyta</taxon>
        <taxon>Tracheophyta</taxon>
        <taxon>Spermatophyta</taxon>
        <taxon>Magnoliopsida</taxon>
        <taxon>eudicotyledons</taxon>
        <taxon>Gunneridae</taxon>
        <taxon>Pentapetalae</taxon>
        <taxon>rosids</taxon>
        <taxon>fabids</taxon>
        <taxon>Fabales</taxon>
        <taxon>Fabaceae</taxon>
        <taxon>Papilionoideae</taxon>
        <taxon>50 kb inversion clade</taxon>
        <taxon>dalbergioids sensu lato</taxon>
        <taxon>Dalbergieae</taxon>
        <taxon>Pterocarpus clade</taxon>
        <taxon>Stylosanthes</taxon>
    </lineage>
</organism>
<accession>A0ABU6RYG4</accession>
<evidence type="ECO:0000313" key="1">
    <source>
        <dbReference type="EMBL" id="MED6128825.1"/>
    </source>
</evidence>
<protein>
    <submittedName>
        <fullName evidence="1">Uncharacterized protein</fullName>
    </submittedName>
</protein>
<proteinExistence type="predicted"/>
<gene>
    <name evidence="1" type="ORF">PIB30_101659</name>
</gene>
<dbReference type="Proteomes" id="UP001341840">
    <property type="component" value="Unassembled WGS sequence"/>
</dbReference>
<comment type="caution">
    <text evidence="1">The sequence shown here is derived from an EMBL/GenBank/DDBJ whole genome shotgun (WGS) entry which is preliminary data.</text>
</comment>
<name>A0ABU6RYG4_9FABA</name>